<name>X1FYE3_9ZZZZ</name>
<gene>
    <name evidence="1" type="ORF">S03H2_33699</name>
</gene>
<comment type="caution">
    <text evidence="1">The sequence shown here is derived from an EMBL/GenBank/DDBJ whole genome shotgun (WGS) entry which is preliminary data.</text>
</comment>
<feature type="non-terminal residue" evidence="1">
    <location>
        <position position="70"/>
    </location>
</feature>
<reference evidence="1" key="1">
    <citation type="journal article" date="2014" name="Front. Microbiol.">
        <title>High frequency of phylogenetically diverse reductive dehalogenase-homologous genes in deep subseafloor sedimentary metagenomes.</title>
        <authorList>
            <person name="Kawai M."/>
            <person name="Futagami T."/>
            <person name="Toyoda A."/>
            <person name="Takaki Y."/>
            <person name="Nishi S."/>
            <person name="Hori S."/>
            <person name="Arai W."/>
            <person name="Tsubouchi T."/>
            <person name="Morono Y."/>
            <person name="Uchiyama I."/>
            <person name="Ito T."/>
            <person name="Fujiyama A."/>
            <person name="Inagaki F."/>
            <person name="Takami H."/>
        </authorList>
    </citation>
    <scope>NUCLEOTIDE SEQUENCE</scope>
    <source>
        <strain evidence="1">Expedition CK06-06</strain>
    </source>
</reference>
<dbReference type="EMBL" id="BARU01020527">
    <property type="protein sequence ID" value="GAH49997.1"/>
    <property type="molecule type" value="Genomic_DNA"/>
</dbReference>
<sequence>MLEQLCAYRFELSDVFADAEVKPLQMQNGIKDQLARIVCRGAAASADINYVDLLLCQIFSAGQQFVGALP</sequence>
<dbReference type="AlphaFoldDB" id="X1FYE3"/>
<evidence type="ECO:0000313" key="1">
    <source>
        <dbReference type="EMBL" id="GAH49997.1"/>
    </source>
</evidence>
<organism evidence="1">
    <name type="scientific">marine sediment metagenome</name>
    <dbReference type="NCBI Taxonomy" id="412755"/>
    <lineage>
        <taxon>unclassified sequences</taxon>
        <taxon>metagenomes</taxon>
        <taxon>ecological metagenomes</taxon>
    </lineage>
</organism>
<accession>X1FYE3</accession>
<protein>
    <submittedName>
        <fullName evidence="1">Uncharacterized protein</fullName>
    </submittedName>
</protein>
<proteinExistence type="predicted"/>